<evidence type="ECO:0000313" key="9">
    <source>
        <dbReference type="Proteomes" id="UP000655225"/>
    </source>
</evidence>
<evidence type="ECO:0000256" key="1">
    <source>
        <dbReference type="ARBA" id="ARBA00010940"/>
    </source>
</evidence>
<name>A0A835CZY9_TETSI</name>
<dbReference type="OrthoDB" id="5318at2759"/>
<keyword evidence="4 6" id="KW-0804">Transcription</keyword>
<comment type="similarity">
    <text evidence="1 6">Belongs to the E2F/DP family.</text>
</comment>
<dbReference type="FunFam" id="1.10.10.10:FF:000295">
    <property type="entry name" value="E2F transcription factor-like E2FE"/>
    <property type="match status" value="1"/>
</dbReference>
<evidence type="ECO:0000256" key="2">
    <source>
        <dbReference type="ARBA" id="ARBA00023015"/>
    </source>
</evidence>
<organism evidence="8 9">
    <name type="scientific">Tetracentron sinense</name>
    <name type="common">Spur-leaf</name>
    <dbReference type="NCBI Taxonomy" id="13715"/>
    <lineage>
        <taxon>Eukaryota</taxon>
        <taxon>Viridiplantae</taxon>
        <taxon>Streptophyta</taxon>
        <taxon>Embryophyta</taxon>
        <taxon>Tracheophyta</taxon>
        <taxon>Spermatophyta</taxon>
        <taxon>Magnoliopsida</taxon>
        <taxon>Trochodendrales</taxon>
        <taxon>Trochodendraceae</taxon>
        <taxon>Tetracentron</taxon>
    </lineage>
</organism>
<evidence type="ECO:0000256" key="5">
    <source>
        <dbReference type="ARBA" id="ARBA00023306"/>
    </source>
</evidence>
<dbReference type="Pfam" id="PF02319">
    <property type="entry name" value="WHD_E2F_TDP"/>
    <property type="match status" value="2"/>
</dbReference>
<dbReference type="Gene3D" id="1.10.10.10">
    <property type="entry name" value="Winged helix-like DNA-binding domain superfamily/Winged helix DNA-binding domain"/>
    <property type="match status" value="2"/>
</dbReference>
<protein>
    <recommendedName>
        <fullName evidence="7">E2F/DP family winged-helix DNA-binding domain-containing protein</fullName>
    </recommendedName>
</protein>
<evidence type="ECO:0000259" key="7">
    <source>
        <dbReference type="SMART" id="SM01372"/>
    </source>
</evidence>
<reference evidence="8 9" key="1">
    <citation type="submission" date="2020-04" db="EMBL/GenBank/DDBJ databases">
        <title>Plant Genome Project.</title>
        <authorList>
            <person name="Zhang R.-G."/>
        </authorList>
    </citation>
    <scope>NUCLEOTIDE SEQUENCE [LARGE SCALE GENOMIC DNA]</scope>
    <source>
        <strain evidence="8">YNK0</strain>
        <tissue evidence="8">Leaf</tissue>
    </source>
</reference>
<comment type="caution">
    <text evidence="8">The sequence shown here is derived from an EMBL/GenBank/DDBJ whole genome shotgun (WGS) entry which is preliminary data.</text>
</comment>
<keyword evidence="5" id="KW-0131">Cell cycle</keyword>
<dbReference type="SMART" id="SM01372">
    <property type="entry name" value="E2F_TDP"/>
    <property type="match status" value="2"/>
</dbReference>
<proteinExistence type="inferred from homology"/>
<accession>A0A835CZY9</accession>
<keyword evidence="3 6" id="KW-0238">DNA-binding</keyword>
<keyword evidence="9" id="KW-1185">Reference proteome</keyword>
<dbReference type="GO" id="GO:0000981">
    <property type="term" value="F:DNA-binding transcription factor activity, RNA polymerase II-specific"/>
    <property type="evidence" value="ECO:0007669"/>
    <property type="project" value="TreeGrafter"/>
</dbReference>
<sequence>MSSLSGSRDSETKHNTYSRKQKSLGLLCSKYSSPLFLVFLTFSDLAPFFSSFHFSYMIFFCSFLSLYNRVDVESIGLDDAASRLGVERRRIYDIVNVLESIGVLAKKAKNCYSWKGFGGIPQYLEKLKEEALKEKFNSFNGCNNAKVSDDEKDNRSTAIRQDKSICSSVLKPSALSTADSRREKSLGLLTQNFVNLFLCSNVDLISLDDAARILLGDAHNLATMRNNSAAKVRRLYDIANVLSSMNLIEKIQHTESRKPAFRWLGVKGRPENGSADALDLNESRKRVFGTEITNTNVKRSKVVSLINGKLNQKEMQREAEPERDANEIDRTQLEQHSKWSSKDFVFGPFTPVSLPKVDDSEKNNVKQVQDWESLASTYRPQYHNEALSDLFTHYMEAWKSWYVEVVGNQPIQIS</sequence>
<dbReference type="AlphaFoldDB" id="A0A835CZY9"/>
<dbReference type="InterPro" id="IPR015633">
    <property type="entry name" value="E2F"/>
</dbReference>
<evidence type="ECO:0000313" key="8">
    <source>
        <dbReference type="EMBL" id="KAF8378340.1"/>
    </source>
</evidence>
<dbReference type="OMA" id="RTHESAT"/>
<keyword evidence="2 6" id="KW-0805">Transcription regulation</keyword>
<dbReference type="GO" id="GO:0000978">
    <property type="term" value="F:RNA polymerase II cis-regulatory region sequence-specific DNA binding"/>
    <property type="evidence" value="ECO:0007669"/>
    <property type="project" value="InterPro"/>
</dbReference>
<dbReference type="InterPro" id="IPR036388">
    <property type="entry name" value="WH-like_DNA-bd_sf"/>
</dbReference>
<dbReference type="InterPro" id="IPR036390">
    <property type="entry name" value="WH_DNA-bd_sf"/>
</dbReference>
<dbReference type="InterPro" id="IPR003316">
    <property type="entry name" value="E2F_WHTH_DNA-bd_dom"/>
</dbReference>
<evidence type="ECO:0000256" key="4">
    <source>
        <dbReference type="ARBA" id="ARBA00023163"/>
    </source>
</evidence>
<dbReference type="GO" id="GO:0090575">
    <property type="term" value="C:RNA polymerase II transcription regulator complex"/>
    <property type="evidence" value="ECO:0007669"/>
    <property type="project" value="TreeGrafter"/>
</dbReference>
<dbReference type="PANTHER" id="PTHR12081">
    <property type="entry name" value="TRANSCRIPTION FACTOR E2F"/>
    <property type="match status" value="1"/>
</dbReference>
<dbReference type="EMBL" id="JABCRI010000023">
    <property type="protein sequence ID" value="KAF8378340.1"/>
    <property type="molecule type" value="Genomic_DNA"/>
</dbReference>
<dbReference type="Proteomes" id="UP000655225">
    <property type="component" value="Unassembled WGS sequence"/>
</dbReference>
<feature type="domain" description="E2F/DP family winged-helix DNA-binding" evidence="7">
    <location>
        <begin position="181"/>
        <end position="265"/>
    </location>
</feature>
<feature type="domain" description="E2F/DP family winged-helix DNA-binding" evidence="7">
    <location>
        <begin position="19"/>
        <end position="116"/>
    </location>
</feature>
<comment type="subcellular location">
    <subcellularLocation>
        <location evidence="6">Nucleus</location>
    </subcellularLocation>
</comment>
<dbReference type="SUPFAM" id="SSF46785">
    <property type="entry name" value="Winged helix' DNA-binding domain"/>
    <property type="match status" value="2"/>
</dbReference>
<evidence type="ECO:0000256" key="6">
    <source>
        <dbReference type="RuleBase" id="RU003796"/>
    </source>
</evidence>
<gene>
    <name evidence="8" type="ORF">HHK36_029679</name>
</gene>
<evidence type="ECO:0000256" key="3">
    <source>
        <dbReference type="ARBA" id="ARBA00023125"/>
    </source>
</evidence>
<keyword evidence="6" id="KW-0539">Nucleus</keyword>
<dbReference type="PANTHER" id="PTHR12081:SF7">
    <property type="entry name" value="TRANSCRIPTION FACTOR EFL-3"/>
    <property type="match status" value="1"/>
</dbReference>